<dbReference type="EMBL" id="DWWS01000065">
    <property type="protein sequence ID" value="HJC25461.1"/>
    <property type="molecule type" value="Genomic_DNA"/>
</dbReference>
<feature type="coiled-coil region" evidence="3">
    <location>
        <begin position="581"/>
        <end position="641"/>
    </location>
</feature>
<dbReference type="CDD" id="cd03221">
    <property type="entry name" value="ABCF_EF-3"/>
    <property type="match status" value="2"/>
</dbReference>
<evidence type="ECO:0000256" key="1">
    <source>
        <dbReference type="ARBA" id="ARBA00022741"/>
    </source>
</evidence>
<organism evidence="6 7">
    <name type="scientific">Candidatus Eisenbergiella merdavium</name>
    <dbReference type="NCBI Taxonomy" id="2838551"/>
    <lineage>
        <taxon>Bacteria</taxon>
        <taxon>Bacillati</taxon>
        <taxon>Bacillota</taxon>
        <taxon>Clostridia</taxon>
        <taxon>Lachnospirales</taxon>
        <taxon>Lachnospiraceae</taxon>
        <taxon>Eisenbergiella</taxon>
    </lineage>
</organism>
<evidence type="ECO:0000256" key="3">
    <source>
        <dbReference type="SAM" id="Coils"/>
    </source>
</evidence>
<name>A0A9D2NJM0_9FIRM</name>
<dbReference type="InterPro" id="IPR051309">
    <property type="entry name" value="ABCF_ATPase"/>
</dbReference>
<feature type="domain" description="ABC transporter" evidence="5">
    <location>
        <begin position="3"/>
        <end position="261"/>
    </location>
</feature>
<accession>A0A9D2NJM0</accession>
<dbReference type="InterPro" id="IPR032781">
    <property type="entry name" value="ABC_tran_Xtn"/>
</dbReference>
<dbReference type="GO" id="GO:0003677">
    <property type="term" value="F:DNA binding"/>
    <property type="evidence" value="ECO:0007669"/>
    <property type="project" value="InterPro"/>
</dbReference>
<dbReference type="GO" id="GO:0005524">
    <property type="term" value="F:ATP binding"/>
    <property type="evidence" value="ECO:0007669"/>
    <property type="project" value="UniProtKB-KW"/>
</dbReference>
<dbReference type="Pfam" id="PF12848">
    <property type="entry name" value="ABC_tran_Xtn"/>
    <property type="match status" value="1"/>
</dbReference>
<dbReference type="PANTHER" id="PTHR42855:SF2">
    <property type="entry name" value="DRUG RESISTANCE ABC TRANSPORTER,ATP-BINDING PROTEIN"/>
    <property type="match status" value="1"/>
</dbReference>
<dbReference type="GO" id="GO:0016887">
    <property type="term" value="F:ATP hydrolysis activity"/>
    <property type="evidence" value="ECO:0007669"/>
    <property type="project" value="InterPro"/>
</dbReference>
<evidence type="ECO:0000256" key="4">
    <source>
        <dbReference type="SAM" id="MobiDB-lite"/>
    </source>
</evidence>
<evidence type="ECO:0000259" key="5">
    <source>
        <dbReference type="PROSITE" id="PS50893"/>
    </source>
</evidence>
<dbReference type="FunFam" id="3.40.50.300:FF:000011">
    <property type="entry name" value="Putative ABC transporter ATP-binding component"/>
    <property type="match status" value="1"/>
</dbReference>
<sequence length="646" mass="73603">MLYQIANGCVRFGADTILEHINFEIRNNEKIAVVGRNGCGKSTLLKLIAGEVELSKRDSDEDIFIARAGKPSIGYLKQVAFEDEDITVEEEIRKVFAPVLDVRERMEQALSEVEREASEENVRRYSALQERFEAMGGYHYDREFDALFYSFGFRDEDRNRRMAEFSGGQRSRIAFIKLLLSKPDIMLLDEPTNHLDMAAVEWLEQYLKSYNRAVVVVSHDRMFLDNVADVVYEIEYKTAKRYPGNYSHFVETKQADYEKQLKDYTLQQQEIRRLETLVERFKNKPTKVAMTRSKKKAIEHMDRIENPMAADGRTFRKSLKPELESGKEVLSVSALEVGYEAPLARISLELKKGEKMAVVGDNGTGKSTFLKTLVGKLPALGGEIRFGVNVQAGYFDQESAQYASEKDVLTDFWDEFPGLTQTEARSALGAFLFTQDDVFKQVKLLSGGEKARLALCKIFQRRPNLLILDEPTNHMDIVGKETLEGLLRGYEGTVLFVSHDRYFVRGVADQLLELREDGAVLYPYGYDQYAEERAKRRETEAGAFLILPGRSAGKADSVRAGQGDGAAPEKEKNYFNPGKEQAKRERRLAKLEEKISLCEQQIAGLKEQFASPELAADYLRLNELQQEIDRAEQELEGLMEEYLELS</sequence>
<feature type="region of interest" description="Disordered" evidence="4">
    <location>
        <begin position="555"/>
        <end position="581"/>
    </location>
</feature>
<dbReference type="PANTHER" id="PTHR42855">
    <property type="entry name" value="ABC TRANSPORTER ATP-BINDING SUBUNIT"/>
    <property type="match status" value="1"/>
</dbReference>
<dbReference type="Pfam" id="PF16326">
    <property type="entry name" value="ABC_tran_CTD"/>
    <property type="match status" value="1"/>
</dbReference>
<dbReference type="SMART" id="SM00382">
    <property type="entry name" value="AAA"/>
    <property type="match status" value="2"/>
</dbReference>
<keyword evidence="3" id="KW-0175">Coiled coil</keyword>
<evidence type="ECO:0000256" key="2">
    <source>
        <dbReference type="ARBA" id="ARBA00022840"/>
    </source>
</evidence>
<dbReference type="PROSITE" id="PS50893">
    <property type="entry name" value="ABC_TRANSPORTER_2"/>
    <property type="match status" value="2"/>
</dbReference>
<dbReference type="InterPro" id="IPR032524">
    <property type="entry name" value="ABC_tran_C"/>
</dbReference>
<dbReference type="InterPro" id="IPR003439">
    <property type="entry name" value="ABC_transporter-like_ATP-bd"/>
</dbReference>
<comment type="caution">
    <text evidence="6">The sequence shown here is derived from an EMBL/GenBank/DDBJ whole genome shotgun (WGS) entry which is preliminary data.</text>
</comment>
<keyword evidence="2 6" id="KW-0067">ATP-binding</keyword>
<dbReference type="Gene3D" id="3.40.50.300">
    <property type="entry name" value="P-loop containing nucleotide triphosphate hydrolases"/>
    <property type="match status" value="2"/>
</dbReference>
<gene>
    <name evidence="6" type="ORF">H9761_17475</name>
</gene>
<dbReference type="InterPro" id="IPR017871">
    <property type="entry name" value="ABC_transporter-like_CS"/>
</dbReference>
<dbReference type="PROSITE" id="PS00211">
    <property type="entry name" value="ABC_TRANSPORTER_1"/>
    <property type="match status" value="2"/>
</dbReference>
<dbReference type="Gene3D" id="1.10.287.380">
    <property type="entry name" value="Valyl-tRNA synthetase, C-terminal domain"/>
    <property type="match status" value="1"/>
</dbReference>
<dbReference type="InterPro" id="IPR037118">
    <property type="entry name" value="Val-tRNA_synth_C_sf"/>
</dbReference>
<dbReference type="AlphaFoldDB" id="A0A9D2NJM0"/>
<evidence type="ECO:0000313" key="7">
    <source>
        <dbReference type="Proteomes" id="UP000823891"/>
    </source>
</evidence>
<proteinExistence type="predicted"/>
<reference evidence="6" key="2">
    <citation type="submission" date="2021-04" db="EMBL/GenBank/DDBJ databases">
        <authorList>
            <person name="Gilroy R."/>
        </authorList>
    </citation>
    <scope>NUCLEOTIDE SEQUENCE</scope>
    <source>
        <strain evidence="6">USAMLcec2-132</strain>
    </source>
</reference>
<dbReference type="Proteomes" id="UP000823891">
    <property type="component" value="Unassembled WGS sequence"/>
</dbReference>
<keyword evidence="1" id="KW-0547">Nucleotide-binding</keyword>
<dbReference type="InterPro" id="IPR027417">
    <property type="entry name" value="P-loop_NTPase"/>
</dbReference>
<evidence type="ECO:0000313" key="6">
    <source>
        <dbReference type="EMBL" id="HJC25461.1"/>
    </source>
</evidence>
<dbReference type="Pfam" id="PF00005">
    <property type="entry name" value="ABC_tran"/>
    <property type="match status" value="2"/>
</dbReference>
<feature type="domain" description="ABC transporter" evidence="5">
    <location>
        <begin position="327"/>
        <end position="541"/>
    </location>
</feature>
<dbReference type="SUPFAM" id="SSF52540">
    <property type="entry name" value="P-loop containing nucleoside triphosphate hydrolases"/>
    <property type="match status" value="2"/>
</dbReference>
<reference evidence="6" key="1">
    <citation type="journal article" date="2021" name="PeerJ">
        <title>Extensive microbial diversity within the chicken gut microbiome revealed by metagenomics and culture.</title>
        <authorList>
            <person name="Gilroy R."/>
            <person name="Ravi A."/>
            <person name="Getino M."/>
            <person name="Pursley I."/>
            <person name="Horton D.L."/>
            <person name="Alikhan N.F."/>
            <person name="Baker D."/>
            <person name="Gharbi K."/>
            <person name="Hall N."/>
            <person name="Watson M."/>
            <person name="Adriaenssens E.M."/>
            <person name="Foster-Nyarko E."/>
            <person name="Jarju S."/>
            <person name="Secka A."/>
            <person name="Antonio M."/>
            <person name="Oren A."/>
            <person name="Chaudhuri R.R."/>
            <person name="La Ragione R."/>
            <person name="Hildebrand F."/>
            <person name="Pallen M.J."/>
        </authorList>
    </citation>
    <scope>NUCLEOTIDE SEQUENCE</scope>
    <source>
        <strain evidence="6">USAMLcec2-132</strain>
    </source>
</reference>
<protein>
    <submittedName>
        <fullName evidence="6">ABC-F family ATP-binding cassette domain-containing protein</fullName>
    </submittedName>
</protein>
<dbReference type="InterPro" id="IPR003593">
    <property type="entry name" value="AAA+_ATPase"/>
</dbReference>